<comment type="subcellular location">
    <subcellularLocation>
        <location evidence="1 4">Bacterial flagellum basal body</location>
    </subcellularLocation>
</comment>
<dbReference type="HAMAP" id="MF_00724">
    <property type="entry name" value="FliE"/>
    <property type="match status" value="1"/>
</dbReference>
<comment type="similarity">
    <text evidence="2 4">Belongs to the FliE family.</text>
</comment>
<dbReference type="PANTHER" id="PTHR34653:SF1">
    <property type="entry name" value="FLAGELLAR HOOK-BASAL BODY COMPLEX PROTEIN FLIE"/>
    <property type="match status" value="1"/>
</dbReference>
<evidence type="ECO:0000313" key="6">
    <source>
        <dbReference type="Proteomes" id="UP001055247"/>
    </source>
</evidence>
<proteinExistence type="inferred from homology"/>
<keyword evidence="5" id="KW-0966">Cell projection</keyword>
<reference evidence="5" key="1">
    <citation type="journal article" date="2016" name="Front. Microbiol.">
        <title>Genome Sequence of the Piezophilic, Mesophilic Sulfate-Reducing Bacterium Desulfovibrio indicus J2T.</title>
        <authorList>
            <person name="Cao J."/>
            <person name="Maignien L."/>
            <person name="Shao Z."/>
            <person name="Alain K."/>
            <person name="Jebbar M."/>
        </authorList>
    </citation>
    <scope>NUCLEOTIDE SEQUENCE</scope>
    <source>
        <strain evidence="5">DSM 16372</strain>
    </source>
</reference>
<gene>
    <name evidence="5" type="primary">fliE_2</name>
    <name evidence="4" type="synonym">fliE</name>
    <name evidence="5" type="ORF">BHAOGJBA_1020</name>
</gene>
<evidence type="ECO:0000256" key="4">
    <source>
        <dbReference type="HAMAP-Rule" id="MF_00724"/>
    </source>
</evidence>
<dbReference type="Proteomes" id="UP001055247">
    <property type="component" value="Unassembled WGS sequence"/>
</dbReference>
<name>A0AAV4ZGF1_9HYPH</name>
<dbReference type="PANTHER" id="PTHR34653">
    <property type="match status" value="1"/>
</dbReference>
<accession>A0AAV4ZGF1</accession>
<keyword evidence="5" id="KW-0282">Flagellum</keyword>
<evidence type="ECO:0000256" key="1">
    <source>
        <dbReference type="ARBA" id="ARBA00004117"/>
    </source>
</evidence>
<keyword evidence="6" id="KW-1185">Reference proteome</keyword>
<dbReference type="GO" id="GO:0071973">
    <property type="term" value="P:bacterial-type flagellum-dependent cell motility"/>
    <property type="evidence" value="ECO:0007669"/>
    <property type="project" value="InterPro"/>
</dbReference>
<evidence type="ECO:0000256" key="2">
    <source>
        <dbReference type="ARBA" id="ARBA00009272"/>
    </source>
</evidence>
<keyword evidence="3 4" id="KW-0975">Bacterial flagellum</keyword>
<dbReference type="Pfam" id="PF02049">
    <property type="entry name" value="FliE"/>
    <property type="match status" value="1"/>
</dbReference>
<comment type="caution">
    <text evidence="5">The sequence shown here is derived from an EMBL/GenBank/DDBJ whole genome shotgun (WGS) entry which is preliminary data.</text>
</comment>
<protein>
    <recommendedName>
        <fullName evidence="4">Flagellar hook-basal body complex protein FliE</fullName>
    </recommendedName>
</protein>
<dbReference type="RefSeq" id="WP_066927709.1">
    <property type="nucleotide sequence ID" value="NZ_BPQO01000003.1"/>
</dbReference>
<dbReference type="GO" id="GO:0005198">
    <property type="term" value="F:structural molecule activity"/>
    <property type="evidence" value="ECO:0007669"/>
    <property type="project" value="InterPro"/>
</dbReference>
<keyword evidence="5" id="KW-0969">Cilium</keyword>
<dbReference type="AlphaFoldDB" id="A0AAV4ZGF1"/>
<dbReference type="EMBL" id="BPQO01000003">
    <property type="protein sequence ID" value="GJD87516.1"/>
    <property type="molecule type" value="Genomic_DNA"/>
</dbReference>
<evidence type="ECO:0000313" key="5">
    <source>
        <dbReference type="EMBL" id="GJD87516.1"/>
    </source>
</evidence>
<dbReference type="GO" id="GO:0009425">
    <property type="term" value="C:bacterial-type flagellum basal body"/>
    <property type="evidence" value="ECO:0007669"/>
    <property type="project" value="UniProtKB-SubCell"/>
</dbReference>
<sequence>MIEALGSLSAFDRAVQAAALSRADSAAPVQKSAFAGAAALAGGIPAAPSAAPTDFGDIMAQLATGVRNDVRAGEAASIAGIQGRATTQQVVEAVMSAEQSLQTAVAIRDKVVAAYLELSRMAI</sequence>
<reference evidence="5" key="2">
    <citation type="submission" date="2021-08" db="EMBL/GenBank/DDBJ databases">
        <authorList>
            <person name="Tani A."/>
            <person name="Ola A."/>
            <person name="Ogura Y."/>
            <person name="Katsura K."/>
            <person name="Hayashi T."/>
        </authorList>
    </citation>
    <scope>NUCLEOTIDE SEQUENCE</scope>
    <source>
        <strain evidence="5">DSM 16372</strain>
    </source>
</reference>
<dbReference type="GO" id="GO:0003774">
    <property type="term" value="F:cytoskeletal motor activity"/>
    <property type="evidence" value="ECO:0007669"/>
    <property type="project" value="InterPro"/>
</dbReference>
<organism evidence="5 6">
    <name type="scientific">Methylobacterium hispanicum</name>
    <dbReference type="NCBI Taxonomy" id="270350"/>
    <lineage>
        <taxon>Bacteria</taxon>
        <taxon>Pseudomonadati</taxon>
        <taxon>Pseudomonadota</taxon>
        <taxon>Alphaproteobacteria</taxon>
        <taxon>Hyphomicrobiales</taxon>
        <taxon>Methylobacteriaceae</taxon>
        <taxon>Methylobacterium</taxon>
    </lineage>
</organism>
<dbReference type="InterPro" id="IPR001624">
    <property type="entry name" value="FliE"/>
</dbReference>
<evidence type="ECO:0000256" key="3">
    <source>
        <dbReference type="ARBA" id="ARBA00023143"/>
    </source>
</evidence>